<dbReference type="SMART" id="SM00909">
    <property type="entry name" value="Germane"/>
    <property type="match status" value="2"/>
</dbReference>
<accession>A0A0H5SIQ7</accession>
<dbReference type="Pfam" id="PF10646">
    <property type="entry name" value="Germane"/>
    <property type="match status" value="2"/>
</dbReference>
<dbReference type="Proteomes" id="UP000236497">
    <property type="component" value="Unassembled WGS sequence"/>
</dbReference>
<feature type="domain" description="GerMN" evidence="1">
    <location>
        <begin position="61"/>
        <end position="146"/>
    </location>
</feature>
<dbReference type="AlphaFoldDB" id="A0A0H5SIQ7"/>
<dbReference type="OrthoDB" id="9809406at2"/>
<dbReference type="RefSeq" id="WP_103202789.1">
    <property type="nucleotide sequence ID" value="NZ_CVTD020000016.1"/>
</dbReference>
<dbReference type="InterPro" id="IPR019606">
    <property type="entry name" value="GerMN"/>
</dbReference>
<proteinExistence type="predicted"/>
<dbReference type="PROSITE" id="PS51257">
    <property type="entry name" value="PROKAR_LIPOPROTEIN"/>
    <property type="match status" value="1"/>
</dbReference>
<evidence type="ECO:0000313" key="3">
    <source>
        <dbReference type="Proteomes" id="UP000236497"/>
    </source>
</evidence>
<feature type="domain" description="GerMN" evidence="1">
    <location>
        <begin position="198"/>
        <end position="284"/>
    </location>
</feature>
<dbReference type="EMBL" id="CVTD020000016">
    <property type="protein sequence ID" value="CRZ34676.1"/>
    <property type="molecule type" value="Genomic_DNA"/>
</dbReference>
<gene>
    <name evidence="2" type="ORF">HHT355_1475</name>
</gene>
<keyword evidence="3" id="KW-1185">Reference proteome</keyword>
<evidence type="ECO:0000313" key="2">
    <source>
        <dbReference type="EMBL" id="CRZ34676.1"/>
    </source>
</evidence>
<sequence>MKRAFIAFLILAAMMLISCGGKNENIDILKNEYQIYYIDSKTSGLVSESYVPEGKTKEELVAELLEVLQNEPANKFYKKGLPEGVTIKDYSISDDQLIINFDSSYNELKGIPEVLCRATIVKTMCQIPGIDFVFFNVNGQPFIDSNGVQTGLMTAEFFIENTGAETHYKVTLYFANETGDKLKKTTRNIFYTGTSPIEEHVINQIINGPTEMGLYATVPEGTTVLNVSTKEKICYVDLNEKFLEKLPTVTDEVAIYSIVNSLVELPGINKVQFRINGQTVEMFHNTPFDGLFERNLSINEEEE</sequence>
<evidence type="ECO:0000259" key="1">
    <source>
        <dbReference type="SMART" id="SM00909"/>
    </source>
</evidence>
<name>A0A0H5SIQ7_HERHM</name>
<reference evidence="2 3" key="1">
    <citation type="submission" date="2015-06" db="EMBL/GenBank/DDBJ databases">
        <authorList>
            <person name="Wibberg Daniel"/>
        </authorList>
    </citation>
    <scope>NUCLEOTIDE SEQUENCE [LARGE SCALE GENOMIC DNA]</scope>
    <source>
        <strain evidence="2 3">T3/55T</strain>
    </source>
</reference>
<organism evidence="2 3">
    <name type="scientific">Herbinix hemicellulosilytica</name>
    <dbReference type="NCBI Taxonomy" id="1564487"/>
    <lineage>
        <taxon>Bacteria</taxon>
        <taxon>Bacillati</taxon>
        <taxon>Bacillota</taxon>
        <taxon>Clostridia</taxon>
        <taxon>Lachnospirales</taxon>
        <taxon>Lachnospiraceae</taxon>
        <taxon>Herbinix</taxon>
    </lineage>
</organism>
<protein>
    <recommendedName>
        <fullName evidence="1">GerMN domain-containing protein</fullName>
    </recommendedName>
</protein>